<dbReference type="CDD" id="cd08432">
    <property type="entry name" value="PBP2_GcdR_TrpI_HvrB_AmpR_like"/>
    <property type="match status" value="1"/>
</dbReference>
<evidence type="ECO:0000256" key="3">
    <source>
        <dbReference type="ARBA" id="ARBA00023125"/>
    </source>
</evidence>
<dbReference type="PANTHER" id="PTHR30537">
    <property type="entry name" value="HTH-TYPE TRANSCRIPTIONAL REGULATOR"/>
    <property type="match status" value="1"/>
</dbReference>
<dbReference type="Pfam" id="PF03466">
    <property type="entry name" value="LysR_substrate"/>
    <property type="match status" value="1"/>
</dbReference>
<dbReference type="PANTHER" id="PTHR30537:SF79">
    <property type="entry name" value="TRANSCRIPTIONAL REGULATOR-RELATED"/>
    <property type="match status" value="1"/>
</dbReference>
<reference evidence="7 8" key="1">
    <citation type="submission" date="2023-10" db="EMBL/GenBank/DDBJ databases">
        <title>Fecal carriage and genetic characteristics of carbapenem-resistant Enterobacterales among healthy adults from four provinces of China.</title>
        <authorList>
            <person name="Li Y."/>
            <person name="Zhang R."/>
        </authorList>
    </citation>
    <scope>NUCLEOTIDE SEQUENCE [LARGE SCALE GENOMIC DNA]</scope>
    <source>
        <strain evidence="7 8">HN-157</strain>
    </source>
</reference>
<name>A0ABD5H8C5_9ENTR</name>
<accession>A0ABD5H8C5</accession>
<evidence type="ECO:0000256" key="4">
    <source>
        <dbReference type="ARBA" id="ARBA00023163"/>
    </source>
</evidence>
<evidence type="ECO:0000256" key="2">
    <source>
        <dbReference type="ARBA" id="ARBA00023015"/>
    </source>
</evidence>
<evidence type="ECO:0000313" key="8">
    <source>
        <dbReference type="Proteomes" id="UP001287436"/>
    </source>
</evidence>
<sequence length="315" mass="35236">MSDFPPIASLRSFEAVARLGSVTLAAKELHVTHSAISQQIKVLEEMVGLKLFIRHGRGVQINEDGRLYALQVREALHHIADATRLVQVKPRRQELTLAMVPSFGSHWLVPRLERFRATYPHISLRIQASLAIASMQQEGIDMAIRMGKGDWEGMESHYLFADELIVVAAPSYNDGVLPQTPSEIAKNKIIFSMESWKTWCINARLEREIVPGGLCINDSNLVLEAVRLGKGIALERRSLVQDALSRGELVQLTPFTAPYPWPYWLVSPQAAEQKTEAVLFKAWLDEEVAAWGQQTGALEEKHARDGNRSTRPEAG</sequence>
<keyword evidence="4" id="KW-0804">Transcription</keyword>
<dbReference type="Pfam" id="PF00126">
    <property type="entry name" value="HTH_1"/>
    <property type="match status" value="1"/>
</dbReference>
<keyword evidence="2" id="KW-0805">Transcription regulation</keyword>
<dbReference type="SUPFAM" id="SSF53850">
    <property type="entry name" value="Periplasmic binding protein-like II"/>
    <property type="match status" value="1"/>
</dbReference>
<dbReference type="InterPro" id="IPR000847">
    <property type="entry name" value="LysR_HTH_N"/>
</dbReference>
<dbReference type="InterPro" id="IPR036390">
    <property type="entry name" value="WH_DNA-bd_sf"/>
</dbReference>
<dbReference type="InterPro" id="IPR058163">
    <property type="entry name" value="LysR-type_TF_proteobact-type"/>
</dbReference>
<protein>
    <submittedName>
        <fullName evidence="7">LysR substrate-binding domain-containing protein</fullName>
    </submittedName>
</protein>
<feature type="region of interest" description="Disordered" evidence="5">
    <location>
        <begin position="295"/>
        <end position="315"/>
    </location>
</feature>
<proteinExistence type="inferred from homology"/>
<dbReference type="SUPFAM" id="SSF46785">
    <property type="entry name" value="Winged helix' DNA-binding domain"/>
    <property type="match status" value="1"/>
</dbReference>
<dbReference type="RefSeq" id="WP_139528948.1">
    <property type="nucleotide sequence ID" value="NZ_CABEJD010000001.1"/>
</dbReference>
<dbReference type="Gene3D" id="1.10.10.10">
    <property type="entry name" value="Winged helix-like DNA-binding domain superfamily/Winged helix DNA-binding domain"/>
    <property type="match status" value="1"/>
</dbReference>
<organism evidence="7 8">
    <name type="scientific">Klebsiella pasteurii</name>
    <dbReference type="NCBI Taxonomy" id="2587529"/>
    <lineage>
        <taxon>Bacteria</taxon>
        <taxon>Pseudomonadati</taxon>
        <taxon>Pseudomonadota</taxon>
        <taxon>Gammaproteobacteria</taxon>
        <taxon>Enterobacterales</taxon>
        <taxon>Enterobacteriaceae</taxon>
        <taxon>Klebsiella/Raoultella group</taxon>
        <taxon>Klebsiella</taxon>
    </lineage>
</organism>
<dbReference type="Proteomes" id="UP001287436">
    <property type="component" value="Unassembled WGS sequence"/>
</dbReference>
<evidence type="ECO:0000256" key="5">
    <source>
        <dbReference type="SAM" id="MobiDB-lite"/>
    </source>
</evidence>
<evidence type="ECO:0000313" key="7">
    <source>
        <dbReference type="EMBL" id="MDW2714243.1"/>
    </source>
</evidence>
<keyword evidence="3" id="KW-0238">DNA-binding</keyword>
<dbReference type="PROSITE" id="PS50931">
    <property type="entry name" value="HTH_LYSR"/>
    <property type="match status" value="1"/>
</dbReference>
<feature type="domain" description="HTH lysR-type" evidence="6">
    <location>
        <begin position="5"/>
        <end position="62"/>
    </location>
</feature>
<evidence type="ECO:0000259" key="6">
    <source>
        <dbReference type="PROSITE" id="PS50931"/>
    </source>
</evidence>
<dbReference type="FunFam" id="1.10.10.10:FF:000001">
    <property type="entry name" value="LysR family transcriptional regulator"/>
    <property type="match status" value="1"/>
</dbReference>
<comment type="similarity">
    <text evidence="1">Belongs to the LysR transcriptional regulatory family.</text>
</comment>
<dbReference type="Gene3D" id="3.40.190.10">
    <property type="entry name" value="Periplasmic binding protein-like II"/>
    <property type="match status" value="2"/>
</dbReference>
<dbReference type="PRINTS" id="PR00039">
    <property type="entry name" value="HTHLYSR"/>
</dbReference>
<dbReference type="InterPro" id="IPR036388">
    <property type="entry name" value="WH-like_DNA-bd_sf"/>
</dbReference>
<evidence type="ECO:0000256" key="1">
    <source>
        <dbReference type="ARBA" id="ARBA00009437"/>
    </source>
</evidence>
<dbReference type="InterPro" id="IPR005119">
    <property type="entry name" value="LysR_subst-bd"/>
</dbReference>
<feature type="compositionally biased region" description="Basic and acidic residues" evidence="5">
    <location>
        <begin position="298"/>
        <end position="315"/>
    </location>
</feature>
<dbReference type="AlphaFoldDB" id="A0ABD5H8C5"/>
<dbReference type="GO" id="GO:0003677">
    <property type="term" value="F:DNA binding"/>
    <property type="evidence" value="ECO:0007669"/>
    <property type="project" value="UniProtKB-KW"/>
</dbReference>
<gene>
    <name evidence="7" type="ORF">RYZ49_00055</name>
</gene>
<dbReference type="EMBL" id="JAWPBP010000001">
    <property type="protein sequence ID" value="MDW2714243.1"/>
    <property type="molecule type" value="Genomic_DNA"/>
</dbReference>
<comment type="caution">
    <text evidence="7">The sequence shown here is derived from an EMBL/GenBank/DDBJ whole genome shotgun (WGS) entry which is preliminary data.</text>
</comment>